<accession>W7XHP4</accession>
<protein>
    <submittedName>
        <fullName evidence="1">Uncharacterized protein</fullName>
    </submittedName>
</protein>
<evidence type="ECO:0000313" key="1">
    <source>
        <dbReference type="EMBL" id="EWS73951.1"/>
    </source>
</evidence>
<sequence>MERIDFSQLFKNNNWDPFKISRSLILEILLQLDSEKKNQNQQNQQKNKDVLLESKVINHAYFFKCEHSFKYFILQL</sequence>
<dbReference type="EMBL" id="GG662663">
    <property type="protein sequence ID" value="EWS73951.1"/>
    <property type="molecule type" value="Genomic_DNA"/>
</dbReference>
<organism evidence="1 2">
    <name type="scientific">Tetrahymena thermophila (strain SB210)</name>
    <dbReference type="NCBI Taxonomy" id="312017"/>
    <lineage>
        <taxon>Eukaryota</taxon>
        <taxon>Sar</taxon>
        <taxon>Alveolata</taxon>
        <taxon>Ciliophora</taxon>
        <taxon>Intramacronucleata</taxon>
        <taxon>Oligohymenophorea</taxon>
        <taxon>Hymenostomatida</taxon>
        <taxon>Tetrahymenina</taxon>
        <taxon>Tetrahymenidae</taxon>
        <taxon>Tetrahymena</taxon>
    </lineage>
</organism>
<proteinExistence type="predicted"/>
<dbReference type="Proteomes" id="UP000009168">
    <property type="component" value="Unassembled WGS sequence"/>
</dbReference>
<evidence type="ECO:0000313" key="2">
    <source>
        <dbReference type="Proteomes" id="UP000009168"/>
    </source>
</evidence>
<gene>
    <name evidence="1" type="ORF">TTHERM_000440489</name>
</gene>
<name>W7XHP4_TETTS</name>
<reference evidence="2" key="1">
    <citation type="journal article" date="2006" name="PLoS Biol.">
        <title>Macronuclear genome sequence of the ciliate Tetrahymena thermophila, a model eukaryote.</title>
        <authorList>
            <person name="Eisen J.A."/>
            <person name="Coyne R.S."/>
            <person name="Wu M."/>
            <person name="Wu D."/>
            <person name="Thiagarajan M."/>
            <person name="Wortman J.R."/>
            <person name="Badger J.H."/>
            <person name="Ren Q."/>
            <person name="Amedeo P."/>
            <person name="Jones K.M."/>
            <person name="Tallon L.J."/>
            <person name="Delcher A.L."/>
            <person name="Salzberg S.L."/>
            <person name="Silva J.C."/>
            <person name="Haas B.J."/>
            <person name="Majoros W.H."/>
            <person name="Farzad M."/>
            <person name="Carlton J.M."/>
            <person name="Smith R.K. Jr."/>
            <person name="Garg J."/>
            <person name="Pearlman R.E."/>
            <person name="Karrer K.M."/>
            <person name="Sun L."/>
            <person name="Manning G."/>
            <person name="Elde N.C."/>
            <person name="Turkewitz A.P."/>
            <person name="Asai D.J."/>
            <person name="Wilkes D.E."/>
            <person name="Wang Y."/>
            <person name="Cai H."/>
            <person name="Collins K."/>
            <person name="Stewart B.A."/>
            <person name="Lee S.R."/>
            <person name="Wilamowska K."/>
            <person name="Weinberg Z."/>
            <person name="Ruzzo W.L."/>
            <person name="Wloga D."/>
            <person name="Gaertig J."/>
            <person name="Frankel J."/>
            <person name="Tsao C.-C."/>
            <person name="Gorovsky M.A."/>
            <person name="Keeling P.J."/>
            <person name="Waller R.F."/>
            <person name="Patron N.J."/>
            <person name="Cherry J.M."/>
            <person name="Stover N.A."/>
            <person name="Krieger C.J."/>
            <person name="del Toro C."/>
            <person name="Ryder H.F."/>
            <person name="Williamson S.C."/>
            <person name="Barbeau R.A."/>
            <person name="Hamilton E.P."/>
            <person name="Orias E."/>
        </authorList>
    </citation>
    <scope>NUCLEOTIDE SEQUENCE [LARGE SCALE GENOMIC DNA]</scope>
    <source>
        <strain evidence="2">SB210</strain>
    </source>
</reference>
<dbReference type="KEGG" id="tet:TTHERM_000440489"/>
<keyword evidence="2" id="KW-1185">Reference proteome</keyword>
<dbReference type="GeneID" id="24438969"/>
<dbReference type="InParanoid" id="W7XHP4"/>
<dbReference type="RefSeq" id="XP_012653492.1">
    <property type="nucleotide sequence ID" value="XM_012798038.1"/>
</dbReference>
<dbReference type="AlphaFoldDB" id="W7XHP4"/>